<dbReference type="InterPro" id="IPR011333">
    <property type="entry name" value="SKP1/BTB/POZ_sf"/>
</dbReference>
<protein>
    <submittedName>
        <fullName evidence="3">BTB/POZ and MATH domain-containing protein 2-like</fullName>
    </submittedName>
</protein>
<organism evidence="3 4">
    <name type="scientific">Tripterygium wilfordii</name>
    <name type="common">Thunder God vine</name>
    <dbReference type="NCBI Taxonomy" id="458696"/>
    <lineage>
        <taxon>Eukaryota</taxon>
        <taxon>Viridiplantae</taxon>
        <taxon>Streptophyta</taxon>
        <taxon>Embryophyta</taxon>
        <taxon>Tracheophyta</taxon>
        <taxon>Spermatophyta</taxon>
        <taxon>Magnoliopsida</taxon>
        <taxon>eudicotyledons</taxon>
        <taxon>Gunneridae</taxon>
        <taxon>Pentapetalae</taxon>
        <taxon>rosids</taxon>
        <taxon>fabids</taxon>
        <taxon>Celastrales</taxon>
        <taxon>Celastraceae</taxon>
        <taxon>Tripterygium</taxon>
    </lineage>
</organism>
<evidence type="ECO:0000259" key="2">
    <source>
        <dbReference type="PROSITE" id="PS50097"/>
    </source>
</evidence>
<name>A0A7J7CRX1_TRIWF</name>
<dbReference type="InterPro" id="IPR045005">
    <property type="entry name" value="BPM1-6"/>
</dbReference>
<keyword evidence="4" id="KW-1185">Reference proteome</keyword>
<dbReference type="EMBL" id="JAAARO010000014">
    <property type="protein sequence ID" value="KAF5736811.1"/>
    <property type="molecule type" value="Genomic_DNA"/>
</dbReference>
<feature type="domain" description="BTB" evidence="2">
    <location>
        <begin position="103"/>
        <end position="157"/>
    </location>
</feature>
<dbReference type="AlphaFoldDB" id="A0A7J7CRX1"/>
<reference evidence="3 4" key="1">
    <citation type="journal article" date="2020" name="Nat. Commun.">
        <title>Genome of Tripterygium wilfordii and identification of cytochrome P450 involved in triptolide biosynthesis.</title>
        <authorList>
            <person name="Tu L."/>
            <person name="Su P."/>
            <person name="Zhang Z."/>
            <person name="Gao L."/>
            <person name="Wang J."/>
            <person name="Hu T."/>
            <person name="Zhou J."/>
            <person name="Zhang Y."/>
            <person name="Zhao Y."/>
            <person name="Liu Y."/>
            <person name="Song Y."/>
            <person name="Tong Y."/>
            <person name="Lu Y."/>
            <person name="Yang J."/>
            <person name="Xu C."/>
            <person name="Jia M."/>
            <person name="Peters R.J."/>
            <person name="Huang L."/>
            <person name="Gao W."/>
        </authorList>
    </citation>
    <scope>NUCLEOTIDE SEQUENCE [LARGE SCALE GENOMIC DNA]</scope>
    <source>
        <strain evidence="4">cv. XIE 37</strain>
        <tissue evidence="3">Leaf</tissue>
    </source>
</reference>
<evidence type="ECO:0000256" key="1">
    <source>
        <dbReference type="ARBA" id="ARBA00004906"/>
    </source>
</evidence>
<dbReference type="PROSITE" id="PS50097">
    <property type="entry name" value="BTB"/>
    <property type="match status" value="1"/>
</dbReference>
<dbReference type="GO" id="GO:0016567">
    <property type="term" value="P:protein ubiquitination"/>
    <property type="evidence" value="ECO:0007669"/>
    <property type="project" value="InterPro"/>
</dbReference>
<evidence type="ECO:0000313" key="4">
    <source>
        <dbReference type="Proteomes" id="UP000593562"/>
    </source>
</evidence>
<comment type="pathway">
    <text evidence="1">Protein modification; protein ubiquitination.</text>
</comment>
<dbReference type="Proteomes" id="UP000593562">
    <property type="component" value="Unassembled WGS sequence"/>
</dbReference>
<dbReference type="Gene3D" id="3.30.710.10">
    <property type="entry name" value="Potassium Channel Kv1.1, Chain A"/>
    <property type="match status" value="1"/>
</dbReference>
<evidence type="ECO:0000313" key="3">
    <source>
        <dbReference type="EMBL" id="KAF5736811.1"/>
    </source>
</evidence>
<proteinExistence type="predicted"/>
<dbReference type="InterPro" id="IPR000210">
    <property type="entry name" value="BTB/POZ_dom"/>
</dbReference>
<accession>A0A7J7CRX1</accession>
<sequence length="226" mass="24938">MGTVEACKDLTISSSTSRTEIINGSHEFRIMGYSLNKGMGIGKYVQSETFVVGDYLKDDCLLIRCRVGVVRSQTEGPKTYSITVPPSDIGQHFEQLLESRKGADVIVEVNGENFPAHKLVLAARSPVFKAQLFGPMKDINTECMDIDDMAAPIFKALEINGDEYSRITFAYTSLALGSFGSEVGTWQRQTKVADGEHLCVTQIFYCVWKGSVIIIYSYGIVVHDAN</sequence>
<dbReference type="PANTHER" id="PTHR26379:SF187">
    <property type="entry name" value="OS07G0655300 PROTEIN"/>
    <property type="match status" value="1"/>
</dbReference>
<dbReference type="SUPFAM" id="SSF54695">
    <property type="entry name" value="POZ domain"/>
    <property type="match status" value="1"/>
</dbReference>
<comment type="caution">
    <text evidence="3">The sequence shown here is derived from an EMBL/GenBank/DDBJ whole genome shotgun (WGS) entry which is preliminary data.</text>
</comment>
<dbReference type="InParanoid" id="A0A7J7CRX1"/>
<dbReference type="SUPFAM" id="SSF49599">
    <property type="entry name" value="TRAF domain-like"/>
    <property type="match status" value="1"/>
</dbReference>
<dbReference type="PANTHER" id="PTHR26379">
    <property type="entry name" value="BTB/POZ AND MATH DOMAIN-CONTAINING PROTEIN 1"/>
    <property type="match status" value="1"/>
</dbReference>
<dbReference type="Pfam" id="PF00651">
    <property type="entry name" value="BTB"/>
    <property type="match status" value="1"/>
</dbReference>
<gene>
    <name evidence="3" type="ORF">HS088_TW14G00965</name>
</gene>